<dbReference type="AlphaFoldDB" id="A0A7J8YU90"/>
<comment type="caution">
    <text evidence="1">The sequence shown here is derived from an EMBL/GenBank/DDBJ whole genome shotgun (WGS) entry which is preliminary data.</text>
</comment>
<protein>
    <submittedName>
        <fullName evidence="1">Uncharacterized protein</fullName>
    </submittedName>
</protein>
<gene>
    <name evidence="1" type="ORF">Goari_020721</name>
</gene>
<keyword evidence="2" id="KW-1185">Reference proteome</keyword>
<dbReference type="Proteomes" id="UP000593577">
    <property type="component" value="Unassembled WGS sequence"/>
</dbReference>
<sequence>MTCSMEKTIMTLVETSIVRWLLLKMIHKAAGQFRHQNFPYYDQLTSIYAKDRATGKDA</sequence>
<evidence type="ECO:0000313" key="1">
    <source>
        <dbReference type="EMBL" id="MBA0703085.1"/>
    </source>
</evidence>
<name>A0A7J8YU90_GOSAI</name>
<dbReference type="EMBL" id="JABFAA010355216">
    <property type="protein sequence ID" value="MBA0703085.1"/>
    <property type="molecule type" value="Genomic_DNA"/>
</dbReference>
<accession>A0A7J8YU90</accession>
<reference evidence="1 2" key="1">
    <citation type="journal article" date="2019" name="Genome Biol. Evol.">
        <title>Insights into the evolution of the New World diploid cottons (Gossypium, subgenus Houzingenia) based on genome sequencing.</title>
        <authorList>
            <person name="Grover C.E."/>
            <person name="Arick M.A. 2nd"/>
            <person name="Thrash A."/>
            <person name="Conover J.L."/>
            <person name="Sanders W.S."/>
            <person name="Peterson D.G."/>
            <person name="Frelichowski J.E."/>
            <person name="Scheffler J.A."/>
            <person name="Scheffler B.E."/>
            <person name="Wendel J.F."/>
        </authorList>
    </citation>
    <scope>NUCLEOTIDE SEQUENCE [LARGE SCALE GENOMIC DNA]</scope>
    <source>
        <strain evidence="1">185</strain>
        <tissue evidence="1">Leaf</tissue>
    </source>
</reference>
<evidence type="ECO:0000313" key="2">
    <source>
        <dbReference type="Proteomes" id="UP000593577"/>
    </source>
</evidence>
<proteinExistence type="predicted"/>
<organism evidence="1 2">
    <name type="scientific">Gossypium aridum</name>
    <name type="common">American cotton</name>
    <name type="synonym">Erioxylum aridum</name>
    <dbReference type="NCBI Taxonomy" id="34290"/>
    <lineage>
        <taxon>Eukaryota</taxon>
        <taxon>Viridiplantae</taxon>
        <taxon>Streptophyta</taxon>
        <taxon>Embryophyta</taxon>
        <taxon>Tracheophyta</taxon>
        <taxon>Spermatophyta</taxon>
        <taxon>Magnoliopsida</taxon>
        <taxon>eudicotyledons</taxon>
        <taxon>Gunneridae</taxon>
        <taxon>Pentapetalae</taxon>
        <taxon>rosids</taxon>
        <taxon>malvids</taxon>
        <taxon>Malvales</taxon>
        <taxon>Malvaceae</taxon>
        <taxon>Malvoideae</taxon>
        <taxon>Gossypium</taxon>
    </lineage>
</organism>